<dbReference type="SUPFAM" id="SSF54373">
    <property type="entry name" value="FAD-linked reductases, C-terminal domain"/>
    <property type="match status" value="1"/>
</dbReference>
<dbReference type="SUPFAM" id="SSF103025">
    <property type="entry name" value="Folate-binding domain"/>
    <property type="match status" value="1"/>
</dbReference>
<evidence type="ECO:0000313" key="9">
    <source>
        <dbReference type="EMBL" id="PUB16452.1"/>
    </source>
</evidence>
<sequence length="843" mass="92866">MSEKSFPSHARVVIVGGGVMGVGLAYHLAHEGWGPDVVLLEKAELTSGSTWHAAGQITHSTSSFSLGKCVDYNIGLYSGGLEAETGQAVTWHGCGSFRLAYTTDEMDWLRHTLSVGRALGFNIELVGPEQVAKLHPFYNLNGVLGALHTPDDGHVDPTNVTMAMAAGARAKGARIIRRCRATNITQAQSGEWVVETEQGTITCEHVVNAGGTYARQMGEWSGLQLPMTSMTHHYFVTDEVPEFQDLERELPVIRDDRKVSGYIRMEQKKGLIGIYEKANPNTVWEDHCPWEAENELFEADFDRVMPWLEESLNRMPIFAELGITRVVHGAISHPPDGNPLIGPAPGVRNYWCCCGTQIGIGWGPGLTRELARWMAHGAADISMRDYDPRRFGGYANKQWQVVKAKEDYCLRHEIPFPHFNRLAGRPIKPSPLYEMLKSKGAVFEEVYGFERPRWFAKDGVAQQDHYSFRRTIVDDMVRAEVKAVRERVGIMDVTAFTKVLVEGPDAYALLDRLTANRMPQKFPSSSAAVEIKDNSGSITLTHMLNRRGRIELETTIVRMAEDKFYLVCAAFFEQRLLDHLKHQRDKEDVTVTALSDSWGALSLNGPHARDVLGTCTDARLDNGSFRWLSAQLIDVAGHGVWALRMSYAGELGWELHMPFAAMADVYDALRTAGEPYGIADYGSFAMNVLRMEKGFKGAGELTNEVTLAEADVLRFARADKEYLGKDKTLNTNRPWVCAYLEIGPDVVASKSEAVGQTSAIDGHGGEAVTLDGAVVGSIASVVYGHTVGKILAFAYIKPHAADPGTALEVIIHGKPRAARVLGEPGYDPQSLAPRADVVQEPAE</sequence>
<dbReference type="Gene3D" id="3.50.50.60">
    <property type="entry name" value="FAD/NAD(P)-binding domain"/>
    <property type="match status" value="1"/>
</dbReference>
<keyword evidence="2" id="KW-0560">Oxidoreductase</keyword>
<keyword evidence="4" id="KW-0812">Transmembrane</keyword>
<dbReference type="InterPro" id="IPR006076">
    <property type="entry name" value="FAD-dep_OxRdtase"/>
</dbReference>
<dbReference type="InterPro" id="IPR029043">
    <property type="entry name" value="GcvT/YgfZ_C"/>
</dbReference>
<dbReference type="RefSeq" id="WP_108386047.1">
    <property type="nucleotide sequence ID" value="NZ_QBUD01000003.1"/>
</dbReference>
<keyword evidence="4" id="KW-0472">Membrane</keyword>
<name>A0A2T6KKJ8_9RHOB</name>
<dbReference type="InterPro" id="IPR013977">
    <property type="entry name" value="GcvT_C"/>
</dbReference>
<dbReference type="OrthoDB" id="9804379at2"/>
<dbReference type="InterPro" id="IPR027266">
    <property type="entry name" value="TrmE/GcvT-like"/>
</dbReference>
<dbReference type="InterPro" id="IPR036188">
    <property type="entry name" value="FAD/NAD-bd_sf"/>
</dbReference>
<evidence type="ECO:0000256" key="1">
    <source>
        <dbReference type="ARBA" id="ARBA00008609"/>
    </source>
</evidence>
<feature type="region of interest" description="Disordered" evidence="3">
    <location>
        <begin position="822"/>
        <end position="843"/>
    </location>
</feature>
<dbReference type="SUPFAM" id="SSF51905">
    <property type="entry name" value="FAD/NAD(P)-binding domain"/>
    <property type="match status" value="1"/>
</dbReference>
<dbReference type="Gene3D" id="2.40.30.110">
    <property type="entry name" value="Aminomethyltransferase beta-barrel domains"/>
    <property type="match status" value="1"/>
</dbReference>
<protein>
    <submittedName>
        <fullName evidence="9">Dimethylglycine dehydrogenase</fullName>
    </submittedName>
</protein>
<feature type="domain" description="Aminomethyltransferase C-terminal" evidence="7">
    <location>
        <begin position="763"/>
        <end position="827"/>
    </location>
</feature>
<dbReference type="AlphaFoldDB" id="A0A2T6KKJ8"/>
<dbReference type="PANTHER" id="PTHR43757">
    <property type="entry name" value="AMINOMETHYLTRANSFERASE"/>
    <property type="match status" value="1"/>
</dbReference>
<evidence type="ECO:0000256" key="2">
    <source>
        <dbReference type="ARBA" id="ARBA00023002"/>
    </source>
</evidence>
<dbReference type="Proteomes" id="UP000244523">
    <property type="component" value="Unassembled WGS sequence"/>
</dbReference>
<evidence type="ECO:0000313" key="10">
    <source>
        <dbReference type="Proteomes" id="UP000244523"/>
    </source>
</evidence>
<dbReference type="SUPFAM" id="SSF101790">
    <property type="entry name" value="Aminomethyltransferase beta-barrel domain"/>
    <property type="match status" value="1"/>
</dbReference>
<dbReference type="InterPro" id="IPR006222">
    <property type="entry name" value="GCVT_N"/>
</dbReference>
<dbReference type="Pfam" id="PF16350">
    <property type="entry name" value="FAO_M"/>
    <property type="match status" value="1"/>
</dbReference>
<dbReference type="PANTHER" id="PTHR43757:SF11">
    <property type="entry name" value="SARCOSINE DEHYDROGENASE"/>
    <property type="match status" value="1"/>
</dbReference>
<evidence type="ECO:0000259" key="6">
    <source>
        <dbReference type="Pfam" id="PF01571"/>
    </source>
</evidence>
<feature type="domain" description="GCVT N-terminal" evidence="6">
    <location>
        <begin position="432"/>
        <end position="720"/>
    </location>
</feature>
<reference evidence="9 10" key="1">
    <citation type="submission" date="2018-04" db="EMBL/GenBank/DDBJ databases">
        <title>Genomic Encyclopedia of Archaeal and Bacterial Type Strains, Phase II (KMG-II): from individual species to whole genera.</title>
        <authorList>
            <person name="Goeker M."/>
        </authorList>
    </citation>
    <scope>NUCLEOTIDE SEQUENCE [LARGE SCALE GENOMIC DNA]</scope>
    <source>
        <strain evidence="9 10">DSM 29955</strain>
    </source>
</reference>
<dbReference type="GO" id="GO:0016491">
    <property type="term" value="F:oxidoreductase activity"/>
    <property type="evidence" value="ECO:0007669"/>
    <property type="project" value="UniProtKB-KW"/>
</dbReference>
<dbReference type="Pfam" id="PF08669">
    <property type="entry name" value="GCV_T_C"/>
    <property type="match status" value="1"/>
</dbReference>
<keyword evidence="4" id="KW-1133">Transmembrane helix</keyword>
<comment type="similarity">
    <text evidence="1">Belongs to the GcvT family.</text>
</comment>
<feature type="domain" description="FAD dependent oxidoreductase" evidence="5">
    <location>
        <begin position="11"/>
        <end position="373"/>
    </location>
</feature>
<feature type="transmembrane region" description="Helical" evidence="4">
    <location>
        <begin position="12"/>
        <end position="29"/>
    </location>
</feature>
<dbReference type="Gene3D" id="3.30.1360.120">
    <property type="entry name" value="Probable tRNA modification gtpase trme, domain 1"/>
    <property type="match status" value="1"/>
</dbReference>
<dbReference type="InterPro" id="IPR032503">
    <property type="entry name" value="FAO_M"/>
</dbReference>
<feature type="domain" description="FAD dependent oxidoreductase central" evidence="8">
    <location>
        <begin position="376"/>
        <end position="428"/>
    </location>
</feature>
<organism evidence="9 10">
    <name type="scientific">Yoonia sediminilitoris</name>
    <dbReference type="NCBI Taxonomy" id="1286148"/>
    <lineage>
        <taxon>Bacteria</taxon>
        <taxon>Pseudomonadati</taxon>
        <taxon>Pseudomonadota</taxon>
        <taxon>Alphaproteobacteria</taxon>
        <taxon>Rhodobacterales</taxon>
        <taxon>Paracoccaceae</taxon>
        <taxon>Yoonia</taxon>
    </lineage>
</organism>
<dbReference type="InterPro" id="IPR028896">
    <property type="entry name" value="GcvT/YgfZ/DmdA"/>
</dbReference>
<proteinExistence type="inferred from homology"/>
<evidence type="ECO:0000259" key="7">
    <source>
        <dbReference type="Pfam" id="PF08669"/>
    </source>
</evidence>
<dbReference type="Pfam" id="PF01266">
    <property type="entry name" value="DAO"/>
    <property type="match status" value="1"/>
</dbReference>
<evidence type="ECO:0000259" key="8">
    <source>
        <dbReference type="Pfam" id="PF16350"/>
    </source>
</evidence>
<comment type="caution">
    <text evidence="9">The sequence shown here is derived from an EMBL/GenBank/DDBJ whole genome shotgun (WGS) entry which is preliminary data.</text>
</comment>
<evidence type="ECO:0000256" key="3">
    <source>
        <dbReference type="SAM" id="MobiDB-lite"/>
    </source>
</evidence>
<evidence type="ECO:0000256" key="4">
    <source>
        <dbReference type="SAM" id="Phobius"/>
    </source>
</evidence>
<dbReference type="Pfam" id="PF01571">
    <property type="entry name" value="GCV_T"/>
    <property type="match status" value="1"/>
</dbReference>
<accession>A0A2T6KKJ8</accession>
<dbReference type="Gene3D" id="3.30.70.1400">
    <property type="entry name" value="Aminomethyltransferase beta-barrel domains"/>
    <property type="match status" value="1"/>
</dbReference>
<dbReference type="EMBL" id="QBUD01000003">
    <property type="protein sequence ID" value="PUB16452.1"/>
    <property type="molecule type" value="Genomic_DNA"/>
</dbReference>
<keyword evidence="10" id="KW-1185">Reference proteome</keyword>
<gene>
    <name evidence="9" type="ORF">C8N45_103309</name>
</gene>
<evidence type="ECO:0000259" key="5">
    <source>
        <dbReference type="Pfam" id="PF01266"/>
    </source>
</evidence>
<dbReference type="Gene3D" id="3.30.9.10">
    <property type="entry name" value="D-Amino Acid Oxidase, subunit A, domain 2"/>
    <property type="match status" value="1"/>
</dbReference>